<protein>
    <recommendedName>
        <fullName evidence="4">Secreted protein</fullName>
    </recommendedName>
</protein>
<keyword evidence="1" id="KW-1133">Transmembrane helix</keyword>
<keyword evidence="2" id="KW-0732">Signal</keyword>
<dbReference type="AlphaFoldDB" id="A0A6B0USP9"/>
<proteinExistence type="predicted"/>
<feature type="transmembrane region" description="Helical" evidence="1">
    <location>
        <begin position="98"/>
        <end position="125"/>
    </location>
</feature>
<evidence type="ECO:0000256" key="1">
    <source>
        <dbReference type="SAM" id="Phobius"/>
    </source>
</evidence>
<keyword evidence="1" id="KW-0812">Transmembrane</keyword>
<evidence type="ECO:0000313" key="3">
    <source>
        <dbReference type="EMBL" id="MXU92773.1"/>
    </source>
</evidence>
<accession>A0A6B0USP9</accession>
<sequence length="137" mass="15233">MVCLPYKFIAPLGLVACAVSAGNVRFVGEGDPPFPSRQRRASPPFKSVPATTKNTKRIPNSLRVFRSELPCFTVRVFRFCFRVYMHLTVVLCSTTRVVGGYFCLAFVSVFVLAASSFSLLLSAFIRSAALRTNSLWR</sequence>
<keyword evidence="1" id="KW-0472">Membrane</keyword>
<name>A0A6B0USP9_IXORI</name>
<evidence type="ECO:0000256" key="2">
    <source>
        <dbReference type="SAM" id="SignalP"/>
    </source>
</evidence>
<dbReference type="EMBL" id="GIFC01010690">
    <property type="protein sequence ID" value="MXU92773.1"/>
    <property type="molecule type" value="Transcribed_RNA"/>
</dbReference>
<feature type="signal peptide" evidence="2">
    <location>
        <begin position="1"/>
        <end position="20"/>
    </location>
</feature>
<feature type="chain" id="PRO_5025653724" description="Secreted protein" evidence="2">
    <location>
        <begin position="21"/>
        <end position="137"/>
    </location>
</feature>
<reference evidence="3" key="1">
    <citation type="submission" date="2019-12" db="EMBL/GenBank/DDBJ databases">
        <title>An insight into the sialome of adult female Ixodes ricinus ticks feeding for 6 days.</title>
        <authorList>
            <person name="Perner J."/>
            <person name="Ribeiro J.M.C."/>
        </authorList>
    </citation>
    <scope>NUCLEOTIDE SEQUENCE</scope>
    <source>
        <strain evidence="3">Semi-engorged</strain>
        <tissue evidence="3">Salivary glands</tissue>
    </source>
</reference>
<evidence type="ECO:0008006" key="4">
    <source>
        <dbReference type="Google" id="ProtNLM"/>
    </source>
</evidence>
<organism evidence="3">
    <name type="scientific">Ixodes ricinus</name>
    <name type="common">Common tick</name>
    <name type="synonym">Acarus ricinus</name>
    <dbReference type="NCBI Taxonomy" id="34613"/>
    <lineage>
        <taxon>Eukaryota</taxon>
        <taxon>Metazoa</taxon>
        <taxon>Ecdysozoa</taxon>
        <taxon>Arthropoda</taxon>
        <taxon>Chelicerata</taxon>
        <taxon>Arachnida</taxon>
        <taxon>Acari</taxon>
        <taxon>Parasitiformes</taxon>
        <taxon>Ixodida</taxon>
        <taxon>Ixodoidea</taxon>
        <taxon>Ixodidae</taxon>
        <taxon>Ixodinae</taxon>
        <taxon>Ixodes</taxon>
    </lineage>
</organism>